<dbReference type="Gene3D" id="3.40.50.300">
    <property type="entry name" value="P-loop containing nucleotide triphosphate hydrolases"/>
    <property type="match status" value="1"/>
</dbReference>
<name>A0A6S7BEL4_9BURK</name>
<keyword evidence="2" id="KW-1185">Reference proteome</keyword>
<organism evidence="1 2">
    <name type="scientific">Pararobbsia alpina</name>
    <dbReference type="NCBI Taxonomy" id="621374"/>
    <lineage>
        <taxon>Bacteria</taxon>
        <taxon>Pseudomonadati</taxon>
        <taxon>Pseudomonadota</taxon>
        <taxon>Betaproteobacteria</taxon>
        <taxon>Burkholderiales</taxon>
        <taxon>Burkholderiaceae</taxon>
        <taxon>Pararobbsia</taxon>
    </lineage>
</organism>
<protein>
    <recommendedName>
        <fullName evidence="3">ATPase dynein-related AAA domain-containing protein</fullName>
    </recommendedName>
</protein>
<dbReference type="SUPFAM" id="SSF52540">
    <property type="entry name" value="P-loop containing nucleoside triphosphate hydrolases"/>
    <property type="match status" value="1"/>
</dbReference>
<evidence type="ECO:0008006" key="3">
    <source>
        <dbReference type="Google" id="ProtNLM"/>
    </source>
</evidence>
<accession>A0A6S7BEL4</accession>
<dbReference type="AlphaFoldDB" id="A0A6S7BEL4"/>
<proteinExistence type="predicted"/>
<sequence length="669" mass="71884">MSKFLTAERLKASVEALSDTQAKGALLDFLVVKRTIAIKGAASVAMATGEPAFVQAACELASVHNTARPAPTAVKEYFVPFTVNTDKGGFRKGKWFSNGTGSTIGGTSWANVISLSSDSPRQASLAEGYDAHLADLMLKEATRATSKPALGELAVWTYRHADIEPILGSEPSPLQRGKLLQERLIADLGLTNNEIDVLFDKPELALEDSDLSTSAADPANYLTGLAVLVTTTAAPAGVDCSLDLVAALAAKPFVILSGTSGTGKSRSSLRLAEALQSHYAGSINGQIFQLVPIGPDWTSPKKLLGYRTPFGPTRKRADGSETNESYEITETLRIILRACHKDSTKVPHFLIFDEMNLSHVERYFAPFLSLMEASNILDDGESAPIVDRQALGVISEILDIEDKGSPEAESARLLVERDQPLTLPPNLFYVGTVNVDETTYMFSPKVLDRAHVLEVHAMKPSQYVAGGASGPCIDLAPANELLRGAIDDREVRTANNADPTAIIDLLASKHGVNHGELQAAKALTLNALDGCFHLLSPTGFEFGFRVVKEVYEYLHVWIKAQLGMGLTPADAMKTWNDGLDRAIFQKVLPKIHGNRSVLGDSLKALAAFLDGGDGSSDPAAKYTLGVNAVFQIAPGQALPVLPRTFKISSAKLDSMHSRLVTRNYTSFIK</sequence>
<dbReference type="Proteomes" id="UP000494115">
    <property type="component" value="Unassembled WGS sequence"/>
</dbReference>
<dbReference type="EMBL" id="CADIKM010000026">
    <property type="protein sequence ID" value="CAB3797475.1"/>
    <property type="molecule type" value="Genomic_DNA"/>
</dbReference>
<evidence type="ECO:0000313" key="1">
    <source>
        <dbReference type="EMBL" id="CAB3797475.1"/>
    </source>
</evidence>
<gene>
    <name evidence="1" type="ORF">LMG28138_04253</name>
</gene>
<dbReference type="RefSeq" id="WP_175106777.1">
    <property type="nucleotide sequence ID" value="NZ_CADIKM010000026.1"/>
</dbReference>
<reference evidence="1 2" key="1">
    <citation type="submission" date="2020-04" db="EMBL/GenBank/DDBJ databases">
        <authorList>
            <person name="De Canck E."/>
        </authorList>
    </citation>
    <scope>NUCLEOTIDE SEQUENCE [LARGE SCALE GENOMIC DNA]</scope>
    <source>
        <strain evidence="1 2">LMG 28138</strain>
    </source>
</reference>
<dbReference type="InterPro" id="IPR027417">
    <property type="entry name" value="P-loop_NTPase"/>
</dbReference>
<evidence type="ECO:0000313" key="2">
    <source>
        <dbReference type="Proteomes" id="UP000494115"/>
    </source>
</evidence>